<sequence>MQSQMYAYFHFINAREAIEYYQEVFGATNVFRVSPDEQQAKVLHLPENANLDNITMNGGFDVLGSHFVCADSFSGALRIGNQVSVMLDLDANDEESVKAAAEFYDRVKVSGLVQITMPYTDQFWGGKLGIFTDEYGIEWMLHVAPWNK</sequence>
<proteinExistence type="predicted"/>
<evidence type="ECO:0000313" key="1">
    <source>
        <dbReference type="EMBL" id="KRM94229.1"/>
    </source>
</evidence>
<dbReference type="Gene3D" id="3.10.180.10">
    <property type="entry name" value="2,3-Dihydroxybiphenyl 1,2-Dioxygenase, domain 1"/>
    <property type="match status" value="1"/>
</dbReference>
<dbReference type="EMBL" id="AYZR01000004">
    <property type="protein sequence ID" value="KRM94229.1"/>
    <property type="molecule type" value="Genomic_DNA"/>
</dbReference>
<organism evidence="1 2">
    <name type="scientific">Lentilactobacillus senioris DSM 24302 = JCM 17472</name>
    <dbReference type="NCBI Taxonomy" id="1423802"/>
    <lineage>
        <taxon>Bacteria</taxon>
        <taxon>Bacillati</taxon>
        <taxon>Bacillota</taxon>
        <taxon>Bacilli</taxon>
        <taxon>Lactobacillales</taxon>
        <taxon>Lactobacillaceae</taxon>
        <taxon>Lentilactobacillus</taxon>
    </lineage>
</organism>
<dbReference type="InterPro" id="IPR029068">
    <property type="entry name" value="Glyas_Bleomycin-R_OHBP_Dase"/>
</dbReference>
<reference evidence="1 2" key="1">
    <citation type="journal article" date="2015" name="Genome Announc.">
        <title>Expanding the biotechnology potential of lactobacilli through comparative genomics of 213 strains and associated genera.</title>
        <authorList>
            <person name="Sun Z."/>
            <person name="Harris H.M."/>
            <person name="McCann A."/>
            <person name="Guo C."/>
            <person name="Argimon S."/>
            <person name="Zhang W."/>
            <person name="Yang X."/>
            <person name="Jeffery I.B."/>
            <person name="Cooney J.C."/>
            <person name="Kagawa T.F."/>
            <person name="Liu W."/>
            <person name="Song Y."/>
            <person name="Salvetti E."/>
            <person name="Wrobel A."/>
            <person name="Rasinkangas P."/>
            <person name="Parkhill J."/>
            <person name="Rea M.C."/>
            <person name="O'Sullivan O."/>
            <person name="Ritari J."/>
            <person name="Douillard F.P."/>
            <person name="Paul Ross R."/>
            <person name="Yang R."/>
            <person name="Briner A.E."/>
            <person name="Felis G.E."/>
            <person name="de Vos W.M."/>
            <person name="Barrangou R."/>
            <person name="Klaenhammer T.R."/>
            <person name="Caufield P.W."/>
            <person name="Cui Y."/>
            <person name="Zhang H."/>
            <person name="O'Toole P.W."/>
        </authorList>
    </citation>
    <scope>NUCLEOTIDE SEQUENCE [LARGE SCALE GENOMIC DNA]</scope>
    <source>
        <strain evidence="1 2">DSM 24302</strain>
    </source>
</reference>
<evidence type="ECO:0000313" key="2">
    <source>
        <dbReference type="Proteomes" id="UP000051256"/>
    </source>
</evidence>
<accession>A0A0R2CSA0</accession>
<dbReference type="PANTHER" id="PTHR33990:SF5">
    <property type="entry name" value="PHNB-LIKE DOMAIN-CONTAINING PROTEIN"/>
    <property type="match status" value="1"/>
</dbReference>
<dbReference type="SUPFAM" id="SSF54593">
    <property type="entry name" value="Glyoxalase/Bleomycin resistance protein/Dihydroxybiphenyl dioxygenase"/>
    <property type="match status" value="1"/>
</dbReference>
<comment type="caution">
    <text evidence="1">The sequence shown here is derived from an EMBL/GenBank/DDBJ whole genome shotgun (WGS) entry which is preliminary data.</text>
</comment>
<dbReference type="PATRIC" id="fig|1423802.4.peg.1197"/>
<dbReference type="Proteomes" id="UP000051256">
    <property type="component" value="Unassembled WGS sequence"/>
</dbReference>
<name>A0A0R2CSA0_9LACO</name>
<gene>
    <name evidence="1" type="ORF">FC56_GL001181</name>
</gene>
<evidence type="ECO:0008006" key="3">
    <source>
        <dbReference type="Google" id="ProtNLM"/>
    </source>
</evidence>
<protein>
    <recommendedName>
        <fullName evidence="3">PhnB-like domain-containing protein</fullName>
    </recommendedName>
</protein>
<dbReference type="RefSeq" id="WP_056977340.1">
    <property type="nucleotide sequence ID" value="NZ_AYZR01000004.1"/>
</dbReference>
<keyword evidence="2" id="KW-1185">Reference proteome</keyword>
<dbReference type="STRING" id="1423802.FC56_GL001181"/>
<dbReference type="PANTHER" id="PTHR33990">
    <property type="entry name" value="PROTEIN YJDN-RELATED"/>
    <property type="match status" value="1"/>
</dbReference>
<dbReference type="AlphaFoldDB" id="A0A0R2CSA0"/>